<gene>
    <name evidence="3" type="ORF">AAFF_G00429270</name>
</gene>
<name>A0AAD7S988_9TELE</name>
<feature type="region of interest" description="Disordered" evidence="1">
    <location>
        <begin position="217"/>
        <end position="264"/>
    </location>
</feature>
<dbReference type="PANTHER" id="PTHR36129:SF3">
    <property type="match status" value="1"/>
</dbReference>
<feature type="compositionally biased region" description="Basic and acidic residues" evidence="1">
    <location>
        <begin position="218"/>
        <end position="264"/>
    </location>
</feature>
<dbReference type="SUPFAM" id="SSF50370">
    <property type="entry name" value="Ricin B-like lectins"/>
    <property type="match status" value="1"/>
</dbReference>
<evidence type="ECO:0000256" key="1">
    <source>
        <dbReference type="SAM" id="MobiDB-lite"/>
    </source>
</evidence>
<keyword evidence="4" id="KW-1185">Reference proteome</keyword>
<evidence type="ECO:0008006" key="5">
    <source>
        <dbReference type="Google" id="ProtNLM"/>
    </source>
</evidence>
<sequence>MVYHALHGLCLQDSRESDRVQVRRCDLDSDLQQWRWESHRFLVNEGTARCLSSQRADHVLTAACDGSDRLWWDCDRHRLISHDSPLQLSTDGRSLFLSQDTKLSKWRSLGEATICQQNLRSKRLSDEPDVSPTEEYDYEEEEGLTEEQRFLRWYYRTEDPAPWKYAMLALSSAALLLGCLLFGMGTMAGWNRKKIGHYKAAAAALKSEEVQGTFAFKQPDHKPRPLETPDHKLHPLETGEHKPRPLDRYETGEHKPRPLDRYETGELRTGDVILTWKDGTVSTLYADAPEDDV</sequence>
<feature type="transmembrane region" description="Helical" evidence="2">
    <location>
        <begin position="165"/>
        <end position="190"/>
    </location>
</feature>
<dbReference type="EMBL" id="JAINUG010000091">
    <property type="protein sequence ID" value="KAJ8398357.1"/>
    <property type="molecule type" value="Genomic_DNA"/>
</dbReference>
<proteinExistence type="predicted"/>
<comment type="caution">
    <text evidence="3">The sequence shown here is derived from an EMBL/GenBank/DDBJ whole genome shotgun (WGS) entry which is preliminary data.</text>
</comment>
<dbReference type="GO" id="GO:0005886">
    <property type="term" value="C:plasma membrane"/>
    <property type="evidence" value="ECO:0007669"/>
    <property type="project" value="InterPro"/>
</dbReference>
<dbReference type="Pfam" id="PF15048">
    <property type="entry name" value="OSTbeta"/>
    <property type="match status" value="1"/>
</dbReference>
<dbReference type="InterPro" id="IPR052678">
    <property type="entry name" value="OST-beta_subunit"/>
</dbReference>
<accession>A0AAD7S988</accession>
<dbReference type="CDD" id="cd23385">
    <property type="entry name" value="beta-trefoil_Ricin_MRC-like"/>
    <property type="match status" value="1"/>
</dbReference>
<dbReference type="GO" id="GO:0046982">
    <property type="term" value="F:protein heterodimerization activity"/>
    <property type="evidence" value="ECO:0007669"/>
    <property type="project" value="InterPro"/>
</dbReference>
<keyword evidence="2" id="KW-0812">Transmembrane</keyword>
<dbReference type="Proteomes" id="UP001221898">
    <property type="component" value="Unassembled WGS sequence"/>
</dbReference>
<dbReference type="GO" id="GO:0015721">
    <property type="term" value="P:bile acid and bile salt transport"/>
    <property type="evidence" value="ECO:0007669"/>
    <property type="project" value="InterPro"/>
</dbReference>
<evidence type="ECO:0000313" key="4">
    <source>
        <dbReference type="Proteomes" id="UP001221898"/>
    </source>
</evidence>
<evidence type="ECO:0000313" key="3">
    <source>
        <dbReference type="EMBL" id="KAJ8398357.1"/>
    </source>
</evidence>
<dbReference type="InterPro" id="IPR035992">
    <property type="entry name" value="Ricin_B-like_lectins"/>
</dbReference>
<dbReference type="Gene3D" id="2.80.10.50">
    <property type="match status" value="1"/>
</dbReference>
<keyword evidence="2" id="KW-1133">Transmembrane helix</keyword>
<evidence type="ECO:0000256" key="2">
    <source>
        <dbReference type="SAM" id="Phobius"/>
    </source>
</evidence>
<protein>
    <recommendedName>
        <fullName evidence="5">Ricin B lectin domain-containing protein</fullName>
    </recommendedName>
</protein>
<dbReference type="GO" id="GO:0022857">
    <property type="term" value="F:transmembrane transporter activity"/>
    <property type="evidence" value="ECO:0007669"/>
    <property type="project" value="InterPro"/>
</dbReference>
<dbReference type="InterPro" id="IPR029387">
    <property type="entry name" value="OSTbeta"/>
</dbReference>
<keyword evidence="2" id="KW-0472">Membrane</keyword>
<organism evidence="3 4">
    <name type="scientific">Aldrovandia affinis</name>
    <dbReference type="NCBI Taxonomy" id="143900"/>
    <lineage>
        <taxon>Eukaryota</taxon>
        <taxon>Metazoa</taxon>
        <taxon>Chordata</taxon>
        <taxon>Craniata</taxon>
        <taxon>Vertebrata</taxon>
        <taxon>Euteleostomi</taxon>
        <taxon>Actinopterygii</taxon>
        <taxon>Neopterygii</taxon>
        <taxon>Teleostei</taxon>
        <taxon>Notacanthiformes</taxon>
        <taxon>Halosauridae</taxon>
        <taxon>Aldrovandia</taxon>
    </lineage>
</organism>
<reference evidence="3" key="1">
    <citation type="journal article" date="2023" name="Science">
        <title>Genome structures resolve the early diversification of teleost fishes.</title>
        <authorList>
            <person name="Parey E."/>
            <person name="Louis A."/>
            <person name="Montfort J."/>
            <person name="Bouchez O."/>
            <person name="Roques C."/>
            <person name="Iampietro C."/>
            <person name="Lluch J."/>
            <person name="Castinel A."/>
            <person name="Donnadieu C."/>
            <person name="Desvignes T."/>
            <person name="Floi Bucao C."/>
            <person name="Jouanno E."/>
            <person name="Wen M."/>
            <person name="Mejri S."/>
            <person name="Dirks R."/>
            <person name="Jansen H."/>
            <person name="Henkel C."/>
            <person name="Chen W.J."/>
            <person name="Zahm M."/>
            <person name="Cabau C."/>
            <person name="Klopp C."/>
            <person name="Thompson A.W."/>
            <person name="Robinson-Rechavi M."/>
            <person name="Braasch I."/>
            <person name="Lecointre G."/>
            <person name="Bobe J."/>
            <person name="Postlethwait J.H."/>
            <person name="Berthelot C."/>
            <person name="Roest Crollius H."/>
            <person name="Guiguen Y."/>
        </authorList>
    </citation>
    <scope>NUCLEOTIDE SEQUENCE</scope>
    <source>
        <strain evidence="3">NC1722</strain>
    </source>
</reference>
<dbReference type="AlphaFoldDB" id="A0AAD7S988"/>
<dbReference type="PANTHER" id="PTHR36129">
    <property type="entry name" value="ORGANIC SOLUTE TRANSPORTER SUBUNIT BETA-RELATED"/>
    <property type="match status" value="1"/>
</dbReference>
<dbReference type="PROSITE" id="PS50231">
    <property type="entry name" value="RICIN_B_LECTIN"/>
    <property type="match status" value="1"/>
</dbReference>